<dbReference type="OrthoDB" id="4853at10239"/>
<evidence type="ECO:0000313" key="3">
    <source>
        <dbReference type="EMBL" id="AFC61909.1"/>
    </source>
</evidence>
<feature type="compositionally biased region" description="Basic and acidic residues" evidence="2">
    <location>
        <begin position="432"/>
        <end position="454"/>
    </location>
</feature>
<evidence type="ECO:0000313" key="4">
    <source>
        <dbReference type="Proteomes" id="UP000002924"/>
    </source>
</evidence>
<keyword evidence="4" id="KW-1185">Reference proteome</keyword>
<dbReference type="EMBL" id="JQ617284">
    <property type="protein sequence ID" value="AFC61909.1"/>
    <property type="molecule type" value="Genomic_DNA"/>
</dbReference>
<feature type="coiled-coil region" evidence="1">
    <location>
        <begin position="82"/>
        <end position="196"/>
    </location>
</feature>
<dbReference type="PANTHER" id="PTHR43941:SF1">
    <property type="entry name" value="STRUCTURAL MAINTENANCE OF CHROMOSOMES PROTEIN 2"/>
    <property type="match status" value="1"/>
</dbReference>
<evidence type="ECO:0000256" key="1">
    <source>
        <dbReference type="SAM" id="Coils"/>
    </source>
</evidence>
<dbReference type="GeneID" id="14013621"/>
<dbReference type="PANTHER" id="PTHR43941">
    <property type="entry name" value="STRUCTURAL MAINTENANCE OF CHROMOSOMES PROTEIN 2"/>
    <property type="match status" value="1"/>
</dbReference>
<evidence type="ECO:0000256" key="2">
    <source>
        <dbReference type="SAM" id="MobiDB-lite"/>
    </source>
</evidence>
<dbReference type="RefSeq" id="YP_007005671.1">
    <property type="nucleotide sequence ID" value="NC_019512.1"/>
</dbReference>
<proteinExistence type="predicted"/>
<name>I6P4A8_9CAUD</name>
<accession>I6P4A8</accession>
<sequence>MSWIDIGVGSGGSDSSSNLLSPLINSLGNALNNIYSWSLSGFPWQVDGENSQIVGYYDDPIGYYSVIKKFLAQKNYHSNERLKNALERVINIENRFNQLNHEIRAKENAINSLNSETHHLNNEIHNQTQAINNLNHEIAGLNNGISAQSQAIKQEEEKLNALELQTNAKKQIEKEIKESLKRLEKLKQELKRLKKQPKWEKQFNFLADNPPNLEAQQQHALNQTRKENSRMNFFLTNPYAILPKGFIYEYHNPGKETYNALNAPNNMDGINNQFRTNALNQVLDNSYQKFLPGNDSYNALGGIEQVKALKFYDLAINHAPQSDKLESALFFKQISQYAKGLRLKILSAPSGKKDLARLKKLENTINQEKERLKGKDLNALEQEILKEQENALKLKESIKAKQNYTETLKNAINQKEQAKKPIEQQKQNLESQRNEKEREKQNQEHDKHNKEQERNNINNEINAIGNERLTFKQLGTPWNFLGIQPFLNNNGWGRTYARAFFSDKNKSIREYYELETRIKNILGFYRIGESDERVLQRFLQLSYQQQNELAWLLLQ</sequence>
<protein>
    <submittedName>
        <fullName evidence="3">Putative chromosome segregation protein</fullName>
    </submittedName>
</protein>
<dbReference type="Gene3D" id="1.10.287.1490">
    <property type="match status" value="1"/>
</dbReference>
<dbReference type="KEGG" id="vg:14013621"/>
<reference evidence="3 4" key="1">
    <citation type="journal article" date="2012" name="J. Virol.">
        <title>Genome, Integration, and Transduction of a Novel Temperate Phage of Helicobacter pylori.</title>
        <authorList>
            <person name="Luo C.H."/>
            <person name="Chiou P.Y."/>
            <person name="Yang C.Y."/>
            <person name="Lin N.T."/>
        </authorList>
    </citation>
    <scope>NUCLEOTIDE SEQUENCE [LARGE SCALE GENOMIC DNA]</scope>
</reference>
<keyword evidence="1" id="KW-0175">Coiled coil</keyword>
<dbReference type="GO" id="GO:0003682">
    <property type="term" value="F:chromatin binding"/>
    <property type="evidence" value="ECO:0007669"/>
    <property type="project" value="TreeGrafter"/>
</dbReference>
<dbReference type="Proteomes" id="UP000002924">
    <property type="component" value="Segment"/>
</dbReference>
<organism evidence="3 4">
    <name type="scientific">Helicobacter phage 1961P</name>
    <dbReference type="NCBI Taxonomy" id="1154995"/>
    <lineage>
        <taxon>Viruses</taxon>
        <taxon>Duplodnaviria</taxon>
        <taxon>Heunggongvirae</taxon>
        <taxon>Uroviricota</taxon>
        <taxon>Caudoviricetes</taxon>
        <taxon>Schmidvirus</taxon>
        <taxon>Schmidvirus sv1961P</taxon>
    </lineage>
</organism>
<feature type="region of interest" description="Disordered" evidence="2">
    <location>
        <begin position="411"/>
        <end position="455"/>
    </location>
</feature>